<dbReference type="EC" id="1.11.1.7" evidence="2"/>
<evidence type="ECO:0000256" key="5">
    <source>
        <dbReference type="ARBA" id="ARBA00022723"/>
    </source>
</evidence>
<dbReference type="PANTHER" id="PTHR11475">
    <property type="entry name" value="OXIDASE/PEROXIDASE"/>
    <property type="match status" value="1"/>
</dbReference>
<dbReference type="Pfam" id="PF03098">
    <property type="entry name" value="An_peroxidase"/>
    <property type="match status" value="1"/>
</dbReference>
<feature type="compositionally biased region" description="Low complexity" evidence="12">
    <location>
        <begin position="343"/>
        <end position="364"/>
    </location>
</feature>
<evidence type="ECO:0000256" key="6">
    <source>
        <dbReference type="ARBA" id="ARBA00022729"/>
    </source>
</evidence>
<keyword evidence="3" id="KW-0575">Peroxidase</keyword>
<keyword evidence="4 10" id="KW-0349">Heme</keyword>
<keyword evidence="15" id="KW-1185">Reference proteome</keyword>
<comment type="catalytic activity">
    <reaction evidence="1">
        <text>2 a phenolic donor + H2O2 = 2 a phenolic radical donor + 2 H2O</text>
        <dbReference type="Rhea" id="RHEA:56136"/>
        <dbReference type="ChEBI" id="CHEBI:15377"/>
        <dbReference type="ChEBI" id="CHEBI:16240"/>
        <dbReference type="ChEBI" id="CHEBI:139520"/>
        <dbReference type="ChEBI" id="CHEBI:139521"/>
        <dbReference type="EC" id="1.11.1.7"/>
    </reaction>
</comment>
<dbReference type="GO" id="GO:0020037">
    <property type="term" value="F:heme binding"/>
    <property type="evidence" value="ECO:0007669"/>
    <property type="project" value="InterPro"/>
</dbReference>
<keyword evidence="6" id="KW-0732">Signal</keyword>
<dbReference type="SUPFAM" id="SSF48113">
    <property type="entry name" value="Heme-dependent peroxidases"/>
    <property type="match status" value="1"/>
</dbReference>
<dbReference type="AlphaFoldDB" id="A0A2A2KUI4"/>
<keyword evidence="8 10" id="KW-0408">Iron</keyword>
<evidence type="ECO:0000256" key="3">
    <source>
        <dbReference type="ARBA" id="ARBA00022559"/>
    </source>
</evidence>
<evidence type="ECO:0000256" key="12">
    <source>
        <dbReference type="SAM" id="MobiDB-lite"/>
    </source>
</evidence>
<dbReference type="GO" id="GO:0005615">
    <property type="term" value="C:extracellular space"/>
    <property type="evidence" value="ECO:0007669"/>
    <property type="project" value="TreeGrafter"/>
</dbReference>
<dbReference type="GO" id="GO:0140825">
    <property type="term" value="F:lactoperoxidase activity"/>
    <property type="evidence" value="ECO:0007669"/>
    <property type="project" value="UniProtKB-EC"/>
</dbReference>
<evidence type="ECO:0000259" key="13">
    <source>
        <dbReference type="PROSITE" id="PS51670"/>
    </source>
</evidence>
<evidence type="ECO:0000256" key="9">
    <source>
        <dbReference type="ARBA" id="ARBA00023157"/>
    </source>
</evidence>
<feature type="region of interest" description="Disordered" evidence="12">
    <location>
        <begin position="343"/>
        <end position="458"/>
    </location>
</feature>
<dbReference type="InterPro" id="IPR003582">
    <property type="entry name" value="ShKT_dom"/>
</dbReference>
<proteinExistence type="predicted"/>
<evidence type="ECO:0000256" key="8">
    <source>
        <dbReference type="ARBA" id="ARBA00023004"/>
    </source>
</evidence>
<accession>A0A2A2KUI4</accession>
<evidence type="ECO:0000313" key="15">
    <source>
        <dbReference type="Proteomes" id="UP000218231"/>
    </source>
</evidence>
<comment type="caution">
    <text evidence="14">The sequence shown here is derived from an EMBL/GenBank/DDBJ whole genome shotgun (WGS) entry which is preliminary data.</text>
</comment>
<gene>
    <name evidence="14" type="ORF">WR25_09840</name>
</gene>
<dbReference type="GO" id="GO:0046872">
    <property type="term" value="F:metal ion binding"/>
    <property type="evidence" value="ECO:0007669"/>
    <property type="project" value="UniProtKB-KW"/>
</dbReference>
<keyword evidence="7" id="KW-0560">Oxidoreductase</keyword>
<keyword evidence="9" id="KW-1015">Disulfide bond</keyword>
<dbReference type="CDD" id="cd09823">
    <property type="entry name" value="peroxinectin_like"/>
    <property type="match status" value="1"/>
</dbReference>
<protein>
    <recommendedName>
        <fullName evidence="2">peroxidase</fullName>
        <ecNumber evidence="2">1.11.1.7</ecNumber>
    </recommendedName>
</protein>
<evidence type="ECO:0000313" key="14">
    <source>
        <dbReference type="EMBL" id="PAV77568.1"/>
    </source>
</evidence>
<dbReference type="SMART" id="SM00254">
    <property type="entry name" value="ShKT"/>
    <property type="match status" value="1"/>
</dbReference>
<dbReference type="InterPro" id="IPR019791">
    <property type="entry name" value="Haem_peroxidase_animal"/>
</dbReference>
<dbReference type="Proteomes" id="UP000218231">
    <property type="component" value="Unassembled WGS sequence"/>
</dbReference>
<evidence type="ECO:0000256" key="1">
    <source>
        <dbReference type="ARBA" id="ARBA00000189"/>
    </source>
</evidence>
<dbReference type="Pfam" id="PF01549">
    <property type="entry name" value="ShK"/>
    <property type="match status" value="1"/>
</dbReference>
<dbReference type="FunFam" id="1.10.640.10:FF:000007">
    <property type="entry name" value="Peroxidase mlt-7"/>
    <property type="match status" value="1"/>
</dbReference>
<dbReference type="InterPro" id="IPR010255">
    <property type="entry name" value="Haem_peroxidase_sf"/>
</dbReference>
<feature type="compositionally biased region" description="Low complexity" evidence="12">
    <location>
        <begin position="402"/>
        <end position="458"/>
    </location>
</feature>
<evidence type="ECO:0000256" key="10">
    <source>
        <dbReference type="PIRSR" id="PIRSR619791-2"/>
    </source>
</evidence>
<feature type="domain" description="ShKT" evidence="13">
    <location>
        <begin position="96"/>
        <end position="135"/>
    </location>
</feature>
<evidence type="ECO:0000256" key="2">
    <source>
        <dbReference type="ARBA" id="ARBA00012313"/>
    </source>
</evidence>
<keyword evidence="5 10" id="KW-0479">Metal-binding</keyword>
<dbReference type="GO" id="GO:0006979">
    <property type="term" value="P:response to oxidative stress"/>
    <property type="evidence" value="ECO:0007669"/>
    <property type="project" value="InterPro"/>
</dbReference>
<dbReference type="InterPro" id="IPR037120">
    <property type="entry name" value="Haem_peroxidase_sf_animal"/>
</dbReference>
<dbReference type="PROSITE" id="PS51670">
    <property type="entry name" value="SHKT"/>
    <property type="match status" value="1"/>
</dbReference>
<feature type="binding site" description="axial binding residue" evidence="10">
    <location>
        <position position="845"/>
    </location>
    <ligand>
        <name>heme b</name>
        <dbReference type="ChEBI" id="CHEBI:60344"/>
    </ligand>
    <ligandPart>
        <name>Fe</name>
        <dbReference type="ChEBI" id="CHEBI:18248"/>
    </ligandPart>
</feature>
<name>A0A2A2KUI4_9BILA</name>
<dbReference type="EMBL" id="LIAE01007687">
    <property type="protein sequence ID" value="PAV77568.1"/>
    <property type="molecule type" value="Genomic_DNA"/>
</dbReference>
<feature type="compositionally biased region" description="Polar residues" evidence="12">
    <location>
        <begin position="372"/>
        <end position="389"/>
    </location>
</feature>
<dbReference type="STRING" id="2018661.A0A2A2KUI4"/>
<comment type="caution">
    <text evidence="11">Lacks conserved residue(s) required for the propagation of feature annotation.</text>
</comment>
<reference evidence="14 15" key="1">
    <citation type="journal article" date="2017" name="Curr. Biol.">
        <title>Genome architecture and evolution of a unichromosomal asexual nematode.</title>
        <authorList>
            <person name="Fradin H."/>
            <person name="Zegar C."/>
            <person name="Gutwein M."/>
            <person name="Lucas J."/>
            <person name="Kovtun M."/>
            <person name="Corcoran D."/>
            <person name="Baugh L.R."/>
            <person name="Kiontke K."/>
            <person name="Gunsalus K."/>
            <person name="Fitch D.H."/>
            <person name="Piano F."/>
        </authorList>
    </citation>
    <scope>NUCLEOTIDE SEQUENCE [LARGE SCALE GENOMIC DNA]</scope>
    <source>
        <strain evidence="14">PF1309</strain>
    </source>
</reference>
<evidence type="ECO:0000256" key="4">
    <source>
        <dbReference type="ARBA" id="ARBA00022617"/>
    </source>
</evidence>
<dbReference type="Gene3D" id="1.10.640.10">
    <property type="entry name" value="Haem peroxidase domain superfamily, animal type"/>
    <property type="match status" value="1"/>
</dbReference>
<dbReference type="PROSITE" id="PS50292">
    <property type="entry name" value="PEROXIDASE_3"/>
    <property type="match status" value="1"/>
</dbReference>
<dbReference type="PRINTS" id="PR00457">
    <property type="entry name" value="ANPEROXIDASE"/>
</dbReference>
<sequence length="1097" mass="123134">MTILCFDSEPSANDPLPSKLCVLVSLLMRRVKERGVKKSSSISITSSSSIGMQGVRLLIRAGLCLWLFNSLPFTDGQRSTPSFGDDDNPITVRFHCRRNGCCDQHEWCRFWASVGECKTNAEWMIANCELACGTCRRRNPDIHYLVTTTSLRPFISRHDSNSTTSPSNQAPCAPSYNQTCFKLTFSPLVVSADTAPFPSPANSLHLSAFPSTSTVLPFKPTKRTHLVGISRRLPSESSQQRVTFVPTFQTTPAQTTPFLTQQFELTTTPTLFSDSNTLGSSFFSSTNRPAPFTFTTFRPAPFTFTTFRPAPAFTFRPQTRRPFFFRPFSGTRITTTRVFTTTTPTTTTTTSTTRLTTTTTPTTTAPVVSLQFIPSFSDQLDTPDSPSNERPQPPVRRPPVTRRPAPTTRRPTHPFTTRRPTFPTTTRRTFRPSSTTRFTFTTSRGTTRPTTTATESTTTTRFASRQETSQMARCREILNDPIVAAEEMWRERLASTTEDNSRRQTVDLDQVIRSNLANACVPRLDETDCESNICYNVLYRTMDGTCNNLRKPLQGAAYRPYTRLLPTVYDNGLSEPVGSLFPQTRPPPRAITRRLTSSQDSIESTEFNALIMQFGQFISHDMAKTTLVPSSKCNVCQNVTSRCMMVPLERDEPNSNFKKNGCIRVSRSSPICGSGKTKPRQQLSENTGYIDASPIYGSSVHDSQKFRNGNTGFLKLPMFNGMLTLPFDQTKCRNRADCNVVFTAGDSRVNLFVGLSAWHTIFTREHNRIANVLSRLNPRWSGDRVFLETRKIVGAEVQAIVYREWLPKILGAAFASVVGDYRGYDPSIDATIANEFTSAAFRFGHGMIQEVYQRLDTSFRNISFGALPLQHGTLHSDVLVNEGGVDPIIRGMFSQHVKRPQRVAMTISENMFGSTDLSSINIQRGRDHGHQSYTKYRELCGMDRANSFEDLSREILHPGTRNKLRNVYGDVNRIDLWVGALMEDPVIRGLVGPTVACIVGPQFRRTRDGDRLYYENPGVFTRRQLSEIRKSSLSRIICDNTNTITVRFNNFAFNLSSYAQLNLDDTTRSVPSWSFDTVQPNTQNGFESLEGLIMNIA</sequence>
<evidence type="ECO:0000256" key="7">
    <source>
        <dbReference type="ARBA" id="ARBA00023002"/>
    </source>
</evidence>
<evidence type="ECO:0000256" key="11">
    <source>
        <dbReference type="PROSITE-ProRule" id="PRU01005"/>
    </source>
</evidence>
<dbReference type="PANTHER" id="PTHR11475:SF85">
    <property type="entry name" value="SHKT DOMAIN-CONTAINING PROTEIN"/>
    <property type="match status" value="1"/>
</dbReference>
<organism evidence="14 15">
    <name type="scientific">Diploscapter pachys</name>
    <dbReference type="NCBI Taxonomy" id="2018661"/>
    <lineage>
        <taxon>Eukaryota</taxon>
        <taxon>Metazoa</taxon>
        <taxon>Ecdysozoa</taxon>
        <taxon>Nematoda</taxon>
        <taxon>Chromadorea</taxon>
        <taxon>Rhabditida</taxon>
        <taxon>Rhabditina</taxon>
        <taxon>Rhabditomorpha</taxon>
        <taxon>Rhabditoidea</taxon>
        <taxon>Rhabditidae</taxon>
        <taxon>Diploscapter</taxon>
    </lineage>
</organism>
<dbReference type="OrthoDB" id="823504at2759"/>